<accession>A0A9D1A473</accession>
<organism evidence="4 5">
    <name type="scientific">Candidatus Copromonas faecavium</name>
    <name type="common">nom. illeg.</name>
    <dbReference type="NCBI Taxonomy" id="2840740"/>
    <lineage>
        <taxon>Bacteria</taxon>
        <taxon>Bacillati</taxon>
        <taxon>Bacillota</taxon>
        <taxon>Clostridia</taxon>
        <taxon>Lachnospirales</taxon>
        <taxon>Lachnospiraceae</taxon>
        <taxon>Candidatus Copromonas (nom. illeg.)</taxon>
    </lineage>
</organism>
<dbReference type="Gene3D" id="3.10.450.50">
    <property type="match status" value="1"/>
</dbReference>
<dbReference type="PROSITE" id="PS50887">
    <property type="entry name" value="GGDEF"/>
    <property type="match status" value="1"/>
</dbReference>
<dbReference type="InterPro" id="IPR000160">
    <property type="entry name" value="GGDEF_dom"/>
</dbReference>
<dbReference type="PROSITE" id="PS50113">
    <property type="entry name" value="PAC"/>
    <property type="match status" value="1"/>
</dbReference>
<dbReference type="SMART" id="SM00086">
    <property type="entry name" value="PAC"/>
    <property type="match status" value="1"/>
</dbReference>
<dbReference type="EMBL" id="DVGC01000007">
    <property type="protein sequence ID" value="HIR04690.1"/>
    <property type="molecule type" value="Genomic_DNA"/>
</dbReference>
<dbReference type="InterPro" id="IPR000014">
    <property type="entry name" value="PAS"/>
</dbReference>
<feature type="domain" description="GGDEF" evidence="3">
    <location>
        <begin position="308"/>
        <end position="439"/>
    </location>
</feature>
<dbReference type="SUPFAM" id="SSF54427">
    <property type="entry name" value="NTF2-like"/>
    <property type="match status" value="1"/>
</dbReference>
<dbReference type="PANTHER" id="PTHR44757:SF2">
    <property type="entry name" value="BIOFILM ARCHITECTURE MAINTENANCE PROTEIN MBAA"/>
    <property type="match status" value="1"/>
</dbReference>
<dbReference type="PANTHER" id="PTHR44757">
    <property type="entry name" value="DIGUANYLATE CYCLASE DGCP"/>
    <property type="match status" value="1"/>
</dbReference>
<reference evidence="4" key="2">
    <citation type="journal article" date="2021" name="PeerJ">
        <title>Extensive microbial diversity within the chicken gut microbiome revealed by metagenomics and culture.</title>
        <authorList>
            <person name="Gilroy R."/>
            <person name="Ravi A."/>
            <person name="Getino M."/>
            <person name="Pursley I."/>
            <person name="Horton D.L."/>
            <person name="Alikhan N.F."/>
            <person name="Baker D."/>
            <person name="Gharbi K."/>
            <person name="Hall N."/>
            <person name="Watson M."/>
            <person name="Adriaenssens E.M."/>
            <person name="Foster-Nyarko E."/>
            <person name="Jarju S."/>
            <person name="Secka A."/>
            <person name="Antonio M."/>
            <person name="Oren A."/>
            <person name="Chaudhuri R.R."/>
            <person name="La Ragione R."/>
            <person name="Hildebrand F."/>
            <person name="Pallen M.J."/>
        </authorList>
    </citation>
    <scope>NUCLEOTIDE SEQUENCE</scope>
    <source>
        <strain evidence="4">CHK180-2868</strain>
    </source>
</reference>
<reference evidence="4" key="1">
    <citation type="submission" date="2020-10" db="EMBL/GenBank/DDBJ databases">
        <authorList>
            <person name="Gilroy R."/>
        </authorList>
    </citation>
    <scope>NUCLEOTIDE SEQUENCE</scope>
    <source>
        <strain evidence="4">CHK180-2868</strain>
    </source>
</reference>
<dbReference type="FunFam" id="3.30.70.270:FF:000001">
    <property type="entry name" value="Diguanylate cyclase domain protein"/>
    <property type="match status" value="1"/>
</dbReference>
<dbReference type="Proteomes" id="UP000824250">
    <property type="component" value="Unassembled WGS sequence"/>
</dbReference>
<dbReference type="InterPro" id="IPR029787">
    <property type="entry name" value="Nucleotide_cyclase"/>
</dbReference>
<dbReference type="Pfam" id="PF13474">
    <property type="entry name" value="SnoaL_3"/>
    <property type="match status" value="1"/>
</dbReference>
<dbReference type="InterPro" id="IPR035965">
    <property type="entry name" value="PAS-like_dom_sf"/>
</dbReference>
<dbReference type="InterPro" id="IPR000700">
    <property type="entry name" value="PAS-assoc_C"/>
</dbReference>
<dbReference type="Pfam" id="PF00990">
    <property type="entry name" value="GGDEF"/>
    <property type="match status" value="1"/>
</dbReference>
<proteinExistence type="predicted"/>
<feature type="domain" description="PAS" evidence="1">
    <location>
        <begin position="172"/>
        <end position="226"/>
    </location>
</feature>
<dbReference type="InterPro" id="IPR001610">
    <property type="entry name" value="PAC"/>
</dbReference>
<gene>
    <name evidence="4" type="ORF">IAB28_01805</name>
</gene>
<comment type="caution">
    <text evidence="4">The sequence shown here is derived from an EMBL/GenBank/DDBJ whole genome shotgun (WGS) entry which is preliminary data.</text>
</comment>
<dbReference type="InterPro" id="IPR043128">
    <property type="entry name" value="Rev_trsase/Diguanyl_cyclase"/>
</dbReference>
<evidence type="ECO:0000259" key="3">
    <source>
        <dbReference type="PROSITE" id="PS50887"/>
    </source>
</evidence>
<dbReference type="SMART" id="SM00267">
    <property type="entry name" value="GGDEF"/>
    <property type="match status" value="1"/>
</dbReference>
<protein>
    <submittedName>
        <fullName evidence="4">Diguanylate cyclase</fullName>
    </submittedName>
</protein>
<sequence>MIIKDLLTGFLDAYLVRQDLEGAASFLSVQFVGLGMDAYEAALNREQFCSRMNEEFLNDSGGFCYEICDYHETCYRTDLCGAYCRISVSSVDGKKGKAYQGRVTVTASNENGEWKLLQMHMSELFDCCGERAVFPIRYGCHAEQKIDAEGRKKLTEMLFSMLPGGILGVYLEDGFPLYFINDTMLNYLGYEYEELEEATGKKMKWMVAPEDWERVQKTICDGIRRNGEYDIQYRIVCKDGTRRWFNDKGHVITTEDGRRAVISVMLDVNENVKLQERLQREVMEDSLTGILNRKGAIAHIENHMRKKQPGSMFLLDIDNFKQLNDTYGHQVGDQVLIGLAKIMRNNCREKDVAARIGGDEFIMFLPGCTSEEVLKMRADRICSDFKRAGALYSRVDLSVSIGIAVSDGSSGFDLLFKIADDQLYQAKKSGKGKFQYRDIAGI</sequence>
<evidence type="ECO:0000313" key="5">
    <source>
        <dbReference type="Proteomes" id="UP000824250"/>
    </source>
</evidence>
<evidence type="ECO:0000313" key="4">
    <source>
        <dbReference type="EMBL" id="HIR04690.1"/>
    </source>
</evidence>
<name>A0A9D1A473_9FIRM</name>
<dbReference type="Gene3D" id="3.30.450.20">
    <property type="entry name" value="PAS domain"/>
    <property type="match status" value="1"/>
</dbReference>
<dbReference type="CDD" id="cd01949">
    <property type="entry name" value="GGDEF"/>
    <property type="match status" value="1"/>
</dbReference>
<evidence type="ECO:0000259" key="1">
    <source>
        <dbReference type="PROSITE" id="PS50112"/>
    </source>
</evidence>
<dbReference type="PROSITE" id="PS50112">
    <property type="entry name" value="PAS"/>
    <property type="match status" value="1"/>
</dbReference>
<dbReference type="SUPFAM" id="SSF55073">
    <property type="entry name" value="Nucleotide cyclase"/>
    <property type="match status" value="1"/>
</dbReference>
<dbReference type="NCBIfam" id="TIGR00254">
    <property type="entry name" value="GGDEF"/>
    <property type="match status" value="1"/>
</dbReference>
<dbReference type="InterPro" id="IPR013655">
    <property type="entry name" value="PAS_fold_3"/>
</dbReference>
<dbReference type="InterPro" id="IPR032710">
    <property type="entry name" value="NTF2-like_dom_sf"/>
</dbReference>
<feature type="domain" description="PAC" evidence="2">
    <location>
        <begin position="229"/>
        <end position="280"/>
    </location>
</feature>
<dbReference type="Pfam" id="PF08447">
    <property type="entry name" value="PAS_3"/>
    <property type="match status" value="1"/>
</dbReference>
<dbReference type="SUPFAM" id="SSF55785">
    <property type="entry name" value="PYP-like sensor domain (PAS domain)"/>
    <property type="match status" value="1"/>
</dbReference>
<dbReference type="Gene3D" id="3.30.70.270">
    <property type="match status" value="1"/>
</dbReference>
<dbReference type="NCBIfam" id="TIGR00229">
    <property type="entry name" value="sensory_box"/>
    <property type="match status" value="1"/>
</dbReference>
<evidence type="ECO:0000259" key="2">
    <source>
        <dbReference type="PROSITE" id="PS50113"/>
    </source>
</evidence>
<dbReference type="InterPro" id="IPR037401">
    <property type="entry name" value="SnoaL-like"/>
</dbReference>
<dbReference type="InterPro" id="IPR052155">
    <property type="entry name" value="Biofilm_reg_signaling"/>
</dbReference>
<dbReference type="AlphaFoldDB" id="A0A9D1A473"/>